<dbReference type="InterPro" id="IPR050079">
    <property type="entry name" value="DEAD_box_RNA_helicase"/>
</dbReference>
<feature type="compositionally biased region" description="Low complexity" evidence="6">
    <location>
        <begin position="162"/>
        <end position="171"/>
    </location>
</feature>
<comment type="caution">
    <text evidence="10">The sequence shown here is derived from an EMBL/GenBank/DDBJ whole genome shotgun (WGS) entry which is preliminary data.</text>
</comment>
<reference evidence="10 11" key="1">
    <citation type="journal article" date="2023" name="IScience">
        <title>Expanded male sex-determining region conserved during the evolution of homothallism in the green alga Volvox.</title>
        <authorList>
            <person name="Yamamoto K."/>
            <person name="Matsuzaki R."/>
            <person name="Mahakham W."/>
            <person name="Heman W."/>
            <person name="Sekimoto H."/>
            <person name="Kawachi M."/>
            <person name="Minakuchi Y."/>
            <person name="Toyoda A."/>
            <person name="Nozaki H."/>
        </authorList>
    </citation>
    <scope>NUCLEOTIDE SEQUENCE [LARGE SCALE GENOMIC DNA]</scope>
    <source>
        <strain evidence="10 11">NIES-4468</strain>
    </source>
</reference>
<feature type="compositionally biased region" description="Basic residues" evidence="6">
    <location>
        <begin position="839"/>
        <end position="850"/>
    </location>
</feature>
<feature type="compositionally biased region" description="Polar residues" evidence="6">
    <location>
        <begin position="814"/>
        <end position="824"/>
    </location>
</feature>
<feature type="region of interest" description="Disordered" evidence="6">
    <location>
        <begin position="50"/>
        <end position="261"/>
    </location>
</feature>
<evidence type="ECO:0000256" key="3">
    <source>
        <dbReference type="ARBA" id="ARBA00022806"/>
    </source>
</evidence>
<dbReference type="InterPro" id="IPR014001">
    <property type="entry name" value="Helicase_ATP-bd"/>
</dbReference>
<feature type="compositionally biased region" description="Acidic residues" evidence="6">
    <location>
        <begin position="94"/>
        <end position="149"/>
    </location>
</feature>
<feature type="region of interest" description="Disordered" evidence="6">
    <location>
        <begin position="724"/>
        <end position="929"/>
    </location>
</feature>
<evidence type="ECO:0000256" key="6">
    <source>
        <dbReference type="SAM" id="MobiDB-lite"/>
    </source>
</evidence>
<dbReference type="EMBL" id="BSDZ01000019">
    <property type="protein sequence ID" value="GLI64314.1"/>
    <property type="molecule type" value="Genomic_DNA"/>
</dbReference>
<keyword evidence="11" id="KW-1185">Reference proteome</keyword>
<feature type="compositionally biased region" description="Gly residues" evidence="6">
    <location>
        <begin position="855"/>
        <end position="866"/>
    </location>
</feature>
<dbReference type="PROSITE" id="PS51194">
    <property type="entry name" value="HELICASE_CTER"/>
    <property type="match status" value="1"/>
</dbReference>
<evidence type="ECO:0000259" key="7">
    <source>
        <dbReference type="PROSITE" id="PS51192"/>
    </source>
</evidence>
<dbReference type="Pfam" id="PF00271">
    <property type="entry name" value="Helicase_C"/>
    <property type="match status" value="1"/>
</dbReference>
<evidence type="ECO:0008006" key="12">
    <source>
        <dbReference type="Google" id="ProtNLM"/>
    </source>
</evidence>
<sequence length="929" mass="99249">MGDFNPDFKFDFGDGAAAAQPAWEFSGAILQARLDGPVHGTSIDHKIAQRLRHQGAGHKAHQQVNGWKGKDAAPVAAAAAGRKQANGKRRRSEEEEEEDESDDEEDEEAPLPGELDEDDDEDDSDGDGDEEEEDGDIDGDDEDADDDGEEKQAKSSRPKALAAAAVAAGKATGKGGGGTVAAARTATESDEEDDDGEEMDEDDGEEMEEAGEDDEEAMEEEEEEAAALSGKGSAQQKQKQRGRANGSKEASRPAAFYSETPEGTTFSCSSFADLNISRPLLKAVEALGYKTPTPIQAACIPLALVGRDICGSAVTGSGKTAAFALPFLERLLHRPRGLAATYVLVLTPTRELAVQIHSMIEKLAQFTDITVALIVGGLSLSVQAATLRKLPEVVVATPGRLLDHLRNSQSVGLEDLAVVVLDEADRLLEMGFREEVMEVVRCAPKKRQTMLFSATFNDQVRDLVSLSLKQPVRLAADAARAAPELLTQEIVRLKGPAAAATKEAVCLALCSRSFSSGRTIVFCSTKQRAHRLKILFGLAKLPPAAELHGNMSQTARLESLESFRRGETAFLMATDVAARGLDIQGVEVVLNYDAPSKLETYLHRIGRTARAGAAGVAVTLVEDGDRALLKELTRRVGGGGGGGKAGGSVALRQRLVPPQAVAQWHARIENMESDVAAILAEERQEADLRKAEMEANKVSNMLEHEGEILARPRRTWFMNDRQKKDLRKRSAAVSAGEEVEDDEDGDEGGGGAGSAAPNKKSTSLSKAEKRAARKAEVAKEAKEEKAGKRKTAKDPEAEANKLKARSIKTLARELQQQHGLTSTKAAKMAAQQITGLKAGSKKSKKKSKKQKTGDAGSGDASGGLFVGDGLNTARPRKLSVNGGGDAAMKSVGRFGGKLRSQLSRTEVNKLRRGGKGKNAFKSKSRFKRR</sequence>
<dbReference type="SUPFAM" id="SSF52540">
    <property type="entry name" value="P-loop containing nucleoside triphosphate hydrolases"/>
    <property type="match status" value="2"/>
</dbReference>
<dbReference type="PROSITE" id="PS51192">
    <property type="entry name" value="HELICASE_ATP_BIND_1"/>
    <property type="match status" value="1"/>
</dbReference>
<dbReference type="Proteomes" id="UP001165090">
    <property type="component" value="Unassembled WGS sequence"/>
</dbReference>
<keyword evidence="2" id="KW-0378">Hydrolase</keyword>
<dbReference type="InterPro" id="IPR011545">
    <property type="entry name" value="DEAD/DEAH_box_helicase_dom"/>
</dbReference>
<evidence type="ECO:0000313" key="10">
    <source>
        <dbReference type="EMBL" id="GLI64314.1"/>
    </source>
</evidence>
<feature type="compositionally biased region" description="Low complexity" evidence="6">
    <location>
        <begin position="72"/>
        <end position="84"/>
    </location>
</feature>
<keyword evidence="3" id="KW-0347">Helicase</keyword>
<dbReference type="InterPro" id="IPR014014">
    <property type="entry name" value="RNA_helicase_DEAD_Q_motif"/>
</dbReference>
<accession>A0ABQ5S3X1</accession>
<dbReference type="Gene3D" id="3.40.50.300">
    <property type="entry name" value="P-loop containing nucleotide triphosphate hydrolases"/>
    <property type="match status" value="2"/>
</dbReference>
<dbReference type="PROSITE" id="PS51195">
    <property type="entry name" value="Q_MOTIF"/>
    <property type="match status" value="1"/>
</dbReference>
<dbReference type="CDD" id="cd18787">
    <property type="entry name" value="SF2_C_DEAD"/>
    <property type="match status" value="1"/>
</dbReference>
<dbReference type="SMART" id="SM00487">
    <property type="entry name" value="DEXDc"/>
    <property type="match status" value="1"/>
</dbReference>
<feature type="compositionally biased region" description="Low complexity" evidence="6">
    <location>
        <begin position="226"/>
        <end position="237"/>
    </location>
</feature>
<name>A0ABQ5S3X1_9CHLO</name>
<feature type="domain" description="DEAD-box RNA helicase Q" evidence="9">
    <location>
        <begin position="269"/>
        <end position="297"/>
    </location>
</feature>
<dbReference type="Pfam" id="PF00270">
    <property type="entry name" value="DEAD"/>
    <property type="match status" value="1"/>
</dbReference>
<dbReference type="PANTHER" id="PTHR47959">
    <property type="entry name" value="ATP-DEPENDENT RNA HELICASE RHLE-RELATED"/>
    <property type="match status" value="1"/>
</dbReference>
<keyword evidence="1" id="KW-0547">Nucleotide-binding</keyword>
<dbReference type="SMART" id="SM00490">
    <property type="entry name" value="HELICc"/>
    <property type="match status" value="1"/>
</dbReference>
<feature type="domain" description="Helicase ATP-binding" evidence="7">
    <location>
        <begin position="300"/>
        <end position="474"/>
    </location>
</feature>
<proteinExistence type="predicted"/>
<dbReference type="PANTHER" id="PTHR47959:SF14">
    <property type="entry name" value="DEAD-BOX ATP-DEPENDENT RNA HELICASE 28"/>
    <property type="match status" value="1"/>
</dbReference>
<feature type="compositionally biased region" description="Acidic residues" evidence="6">
    <location>
        <begin position="737"/>
        <end position="747"/>
    </location>
</feature>
<feature type="compositionally biased region" description="Basic and acidic residues" evidence="6">
    <location>
        <begin position="766"/>
        <end position="801"/>
    </location>
</feature>
<evidence type="ECO:0000259" key="8">
    <source>
        <dbReference type="PROSITE" id="PS51194"/>
    </source>
</evidence>
<dbReference type="CDD" id="cd17947">
    <property type="entry name" value="DEADc_DDX27"/>
    <property type="match status" value="1"/>
</dbReference>
<feature type="compositionally biased region" description="Basic residues" evidence="6">
    <location>
        <begin position="910"/>
        <end position="929"/>
    </location>
</feature>
<gene>
    <name evidence="10" type="ORF">VaNZ11_007513</name>
</gene>
<dbReference type="InterPro" id="IPR001650">
    <property type="entry name" value="Helicase_C-like"/>
</dbReference>
<evidence type="ECO:0000259" key="9">
    <source>
        <dbReference type="PROSITE" id="PS51195"/>
    </source>
</evidence>
<dbReference type="InterPro" id="IPR000629">
    <property type="entry name" value="RNA-helicase_DEAD-box_CS"/>
</dbReference>
<feature type="compositionally biased region" description="Basic residues" evidence="6">
    <location>
        <begin position="50"/>
        <end position="61"/>
    </location>
</feature>
<keyword evidence="4" id="KW-0067">ATP-binding</keyword>
<evidence type="ECO:0000256" key="5">
    <source>
        <dbReference type="PROSITE-ProRule" id="PRU00552"/>
    </source>
</evidence>
<dbReference type="PROSITE" id="PS00039">
    <property type="entry name" value="DEAD_ATP_HELICASE"/>
    <property type="match status" value="1"/>
</dbReference>
<evidence type="ECO:0000313" key="11">
    <source>
        <dbReference type="Proteomes" id="UP001165090"/>
    </source>
</evidence>
<feature type="domain" description="Helicase C-terminal" evidence="8">
    <location>
        <begin position="485"/>
        <end position="669"/>
    </location>
</feature>
<feature type="compositionally biased region" description="Acidic residues" evidence="6">
    <location>
        <begin position="188"/>
        <end position="225"/>
    </location>
</feature>
<feature type="short sequence motif" description="Q motif" evidence="5">
    <location>
        <begin position="269"/>
        <end position="297"/>
    </location>
</feature>
<evidence type="ECO:0000256" key="2">
    <source>
        <dbReference type="ARBA" id="ARBA00022801"/>
    </source>
</evidence>
<evidence type="ECO:0000256" key="1">
    <source>
        <dbReference type="ARBA" id="ARBA00022741"/>
    </source>
</evidence>
<evidence type="ECO:0000256" key="4">
    <source>
        <dbReference type="ARBA" id="ARBA00022840"/>
    </source>
</evidence>
<dbReference type="InterPro" id="IPR027417">
    <property type="entry name" value="P-loop_NTPase"/>
</dbReference>
<protein>
    <recommendedName>
        <fullName evidence="12">DEAD-box RNA helicase</fullName>
    </recommendedName>
</protein>
<organism evidence="10 11">
    <name type="scientific">Volvox africanus</name>
    <dbReference type="NCBI Taxonomy" id="51714"/>
    <lineage>
        <taxon>Eukaryota</taxon>
        <taxon>Viridiplantae</taxon>
        <taxon>Chlorophyta</taxon>
        <taxon>core chlorophytes</taxon>
        <taxon>Chlorophyceae</taxon>
        <taxon>CS clade</taxon>
        <taxon>Chlamydomonadales</taxon>
        <taxon>Volvocaceae</taxon>
        <taxon>Volvox</taxon>
    </lineage>
</organism>